<evidence type="ECO:0000313" key="3">
    <source>
        <dbReference type="EMBL" id="CAA7033541.1"/>
    </source>
</evidence>
<protein>
    <recommendedName>
        <fullName evidence="2">Arabidopsis retrotransposon Orf1 C-terminal domain-containing protein</fullName>
    </recommendedName>
</protein>
<feature type="region of interest" description="Disordered" evidence="1">
    <location>
        <begin position="1"/>
        <end position="25"/>
    </location>
</feature>
<dbReference type="InterPro" id="IPR004312">
    <property type="entry name" value="ATHILA_Orf1_C"/>
</dbReference>
<sequence length="375" mass="42341">MRIEGEKGVKTQSAPKHWPRTRKENFGRAISNLADRHGRAGKECVLGRIDLSRDKTFAHARTGKEGRDRPKFCIGTDRPCRSIRETNDRPRPKSLGHENLADQIARPRQNRPSAKTFLGQEHVESPTRGEDDWALVTFVGEQNQDPRKCKKAMEKVNIEPCVKMDTQTLDLLKIRDDVTWYIRKLGLSKLFKLECSEYSQLTKEFLSTVALAFPNHNGDQPAGDGLLLFKIGDANGRISSQLYANSLDFPMRQHMTSRRTQRGNKLPLLIGHTLPMNHSCLQGQRCLESPIQPFAMCTASSPPLSNANKKPTRSQLMSSTSSPHHSSSMSTRPTLDFYLPRHYQCEEASSRLGRQQEALCSFWEAYHGHSTACGD</sequence>
<feature type="compositionally biased region" description="Polar residues" evidence="1">
    <location>
        <begin position="302"/>
        <end position="316"/>
    </location>
</feature>
<keyword evidence="4" id="KW-1185">Reference proteome</keyword>
<organism evidence="3 4">
    <name type="scientific">Microthlaspi erraticum</name>
    <dbReference type="NCBI Taxonomy" id="1685480"/>
    <lineage>
        <taxon>Eukaryota</taxon>
        <taxon>Viridiplantae</taxon>
        <taxon>Streptophyta</taxon>
        <taxon>Embryophyta</taxon>
        <taxon>Tracheophyta</taxon>
        <taxon>Spermatophyta</taxon>
        <taxon>Magnoliopsida</taxon>
        <taxon>eudicotyledons</taxon>
        <taxon>Gunneridae</taxon>
        <taxon>Pentapetalae</taxon>
        <taxon>rosids</taxon>
        <taxon>malvids</taxon>
        <taxon>Brassicales</taxon>
        <taxon>Brassicaceae</taxon>
        <taxon>Coluteocarpeae</taxon>
        <taxon>Microthlaspi</taxon>
    </lineage>
</organism>
<name>A0A6D2J8D9_9BRAS</name>
<comment type="caution">
    <text evidence="3">The sequence shown here is derived from an EMBL/GenBank/DDBJ whole genome shotgun (WGS) entry which is preliminary data.</text>
</comment>
<dbReference type="Proteomes" id="UP000467841">
    <property type="component" value="Unassembled WGS sequence"/>
</dbReference>
<proteinExistence type="predicted"/>
<dbReference type="Pfam" id="PF03078">
    <property type="entry name" value="ATHILA"/>
    <property type="match status" value="1"/>
</dbReference>
<evidence type="ECO:0000259" key="2">
    <source>
        <dbReference type="Pfam" id="PF03078"/>
    </source>
</evidence>
<feature type="compositionally biased region" description="Basic and acidic residues" evidence="1">
    <location>
        <begin position="79"/>
        <end position="100"/>
    </location>
</feature>
<feature type="region of interest" description="Disordered" evidence="1">
    <location>
        <begin position="302"/>
        <end position="333"/>
    </location>
</feature>
<feature type="compositionally biased region" description="Low complexity" evidence="1">
    <location>
        <begin position="317"/>
        <end position="331"/>
    </location>
</feature>
<feature type="region of interest" description="Disordered" evidence="1">
    <location>
        <begin position="79"/>
        <end position="113"/>
    </location>
</feature>
<evidence type="ECO:0000256" key="1">
    <source>
        <dbReference type="SAM" id="MobiDB-lite"/>
    </source>
</evidence>
<evidence type="ECO:0000313" key="4">
    <source>
        <dbReference type="Proteomes" id="UP000467841"/>
    </source>
</evidence>
<gene>
    <name evidence="3" type="ORF">MERR_LOCUS20776</name>
</gene>
<feature type="domain" description="Arabidopsis retrotransposon Orf1 C-terminal" evidence="2">
    <location>
        <begin position="166"/>
        <end position="280"/>
    </location>
</feature>
<accession>A0A6D2J8D9</accession>
<dbReference type="EMBL" id="CACVBM020001133">
    <property type="protein sequence ID" value="CAA7033541.1"/>
    <property type="molecule type" value="Genomic_DNA"/>
</dbReference>
<reference evidence="3" key="1">
    <citation type="submission" date="2020-01" db="EMBL/GenBank/DDBJ databases">
        <authorList>
            <person name="Mishra B."/>
        </authorList>
    </citation>
    <scope>NUCLEOTIDE SEQUENCE [LARGE SCALE GENOMIC DNA]</scope>
</reference>
<dbReference type="AlphaFoldDB" id="A0A6D2J8D9"/>